<name>A0A2W5T8V9_9BACT</name>
<reference evidence="2 3" key="1">
    <citation type="submission" date="2017-08" db="EMBL/GenBank/DDBJ databases">
        <title>Infants hospitalized years apart are colonized by the same room-sourced microbial strains.</title>
        <authorList>
            <person name="Brooks B."/>
            <person name="Olm M.R."/>
            <person name="Firek B.A."/>
            <person name="Baker R."/>
            <person name="Thomas B.C."/>
            <person name="Morowitz M.J."/>
            <person name="Banfield J.F."/>
        </authorList>
    </citation>
    <scope>NUCLEOTIDE SEQUENCE [LARGE SCALE GENOMIC DNA]</scope>
    <source>
        <strain evidence="2">S2_003_000_R2_14</strain>
    </source>
</reference>
<evidence type="ECO:0000313" key="3">
    <source>
        <dbReference type="Proteomes" id="UP000249061"/>
    </source>
</evidence>
<protein>
    <submittedName>
        <fullName evidence="2">Uncharacterized protein</fullName>
    </submittedName>
</protein>
<evidence type="ECO:0000313" key="2">
    <source>
        <dbReference type="EMBL" id="PZR11949.1"/>
    </source>
</evidence>
<dbReference type="AlphaFoldDB" id="A0A2W5T8V9"/>
<accession>A0A2W5T8V9</accession>
<dbReference type="EMBL" id="QFQP01000013">
    <property type="protein sequence ID" value="PZR11949.1"/>
    <property type="molecule type" value="Genomic_DNA"/>
</dbReference>
<feature type="region of interest" description="Disordered" evidence="1">
    <location>
        <begin position="8"/>
        <end position="74"/>
    </location>
</feature>
<evidence type="ECO:0000256" key="1">
    <source>
        <dbReference type="SAM" id="MobiDB-lite"/>
    </source>
</evidence>
<gene>
    <name evidence="2" type="ORF">DI536_16620</name>
</gene>
<feature type="compositionally biased region" description="Low complexity" evidence="1">
    <location>
        <begin position="26"/>
        <end position="45"/>
    </location>
</feature>
<comment type="caution">
    <text evidence="2">The sequence shown here is derived from an EMBL/GenBank/DDBJ whole genome shotgun (WGS) entry which is preliminary data.</text>
</comment>
<dbReference type="Proteomes" id="UP000249061">
    <property type="component" value="Unassembled WGS sequence"/>
</dbReference>
<sequence length="385" mass="41026">MVVMVPMAALGQEAGQTTPPAPTPTAPDSSATTPEAPAQPPTTSTGQPTAPAAKKASNPLAKAVQARTPEEQARQSGFQMITSLDHYLGTGTFVDATKYASLSAWLTIIPQYLFGIGSQRLVASGTIRGVWEYTLPDAATGRRWQIWDVSLGVSAPALFKEKWLTGIAFTPSVGLTIPTSPESWNSGLITTLRAGVVMSRSVKIVDFRAVVSVARSFHTQTVTGYRNPALTGAAATDSQGNLLAICRAGESLCGVAGNNTAWLLSVGGQVQLRATGSLLFYVGYTFLKTWRYAVTETDPSQDPYASQAMTSEGRYAVRAGAGEFDRTSAFFGGSYQLNEHYSIDLGLSTVQTPLDGQRRVRFPFIAFTNAADNATSLYFTFTAAY</sequence>
<proteinExistence type="predicted"/>
<organism evidence="2 3">
    <name type="scientific">Archangium gephyra</name>
    <dbReference type="NCBI Taxonomy" id="48"/>
    <lineage>
        <taxon>Bacteria</taxon>
        <taxon>Pseudomonadati</taxon>
        <taxon>Myxococcota</taxon>
        <taxon>Myxococcia</taxon>
        <taxon>Myxococcales</taxon>
        <taxon>Cystobacterineae</taxon>
        <taxon>Archangiaceae</taxon>
        <taxon>Archangium</taxon>
    </lineage>
</organism>